<dbReference type="KEGG" id="atq:GH723_00325"/>
<name>A0A5Q2RIL3_9ACTN</name>
<dbReference type="RefSeq" id="WP_153757786.1">
    <property type="nucleotide sequence ID" value="NZ_CP045851.1"/>
</dbReference>
<gene>
    <name evidence="2" type="ORF">GH723_00325</name>
</gene>
<dbReference type="Gene3D" id="3.30.300.130">
    <property type="entry name" value="Fe-S cluster assembly (FSCA)"/>
    <property type="match status" value="1"/>
</dbReference>
<keyword evidence="3" id="KW-1185">Reference proteome</keyword>
<dbReference type="AlphaFoldDB" id="A0A5Q2RIL3"/>
<protein>
    <submittedName>
        <fullName evidence="2">DUF59 domain-containing protein</fullName>
    </submittedName>
</protein>
<dbReference type="EMBL" id="CP045851">
    <property type="protein sequence ID" value="QGG93680.1"/>
    <property type="molecule type" value="Genomic_DNA"/>
</dbReference>
<sequence length="113" mass="12636">MTERAVQISTPDQDVVTRAAHALERVIDPELGLDVVRLGLVYDMRQRDGRLEVDMTLTTPGCPVSEQLPREAEEALAAALPELDVELRVVWDPPWTPARLSPEAMELLGFHPR</sequence>
<dbReference type="SUPFAM" id="SSF117916">
    <property type="entry name" value="Fe-S cluster assembly (FSCA) domain-like"/>
    <property type="match status" value="1"/>
</dbReference>
<evidence type="ECO:0000259" key="1">
    <source>
        <dbReference type="Pfam" id="PF01883"/>
    </source>
</evidence>
<evidence type="ECO:0000313" key="2">
    <source>
        <dbReference type="EMBL" id="QGG93680.1"/>
    </source>
</evidence>
<dbReference type="PANTHER" id="PTHR42831:SF1">
    <property type="entry name" value="FE-S PROTEIN MATURATION AUXILIARY FACTOR YITW"/>
    <property type="match status" value="1"/>
</dbReference>
<dbReference type="InterPro" id="IPR052339">
    <property type="entry name" value="Fe-S_Maturation_MIP18"/>
</dbReference>
<feature type="domain" description="MIP18 family-like" evidence="1">
    <location>
        <begin position="21"/>
        <end position="85"/>
    </location>
</feature>
<dbReference type="InterPro" id="IPR034904">
    <property type="entry name" value="FSCA_dom_sf"/>
</dbReference>
<evidence type="ECO:0000313" key="3">
    <source>
        <dbReference type="Proteomes" id="UP000334019"/>
    </source>
</evidence>
<organism evidence="2 3">
    <name type="scientific">Actinomarinicola tropica</name>
    <dbReference type="NCBI Taxonomy" id="2789776"/>
    <lineage>
        <taxon>Bacteria</taxon>
        <taxon>Bacillati</taxon>
        <taxon>Actinomycetota</taxon>
        <taxon>Acidimicrobiia</taxon>
        <taxon>Acidimicrobiales</taxon>
        <taxon>Iamiaceae</taxon>
        <taxon>Actinomarinicola</taxon>
    </lineage>
</organism>
<dbReference type="Proteomes" id="UP000334019">
    <property type="component" value="Chromosome"/>
</dbReference>
<dbReference type="InterPro" id="IPR002744">
    <property type="entry name" value="MIP18-like"/>
</dbReference>
<reference evidence="2 3" key="1">
    <citation type="submission" date="2019-11" db="EMBL/GenBank/DDBJ databases">
        <authorList>
            <person name="He Y."/>
        </authorList>
    </citation>
    <scope>NUCLEOTIDE SEQUENCE [LARGE SCALE GENOMIC DNA]</scope>
    <source>
        <strain evidence="2 3">SCSIO 58843</strain>
    </source>
</reference>
<proteinExistence type="predicted"/>
<dbReference type="PANTHER" id="PTHR42831">
    <property type="entry name" value="FE-S PROTEIN MATURATION AUXILIARY FACTOR YITW"/>
    <property type="match status" value="1"/>
</dbReference>
<dbReference type="Pfam" id="PF01883">
    <property type="entry name" value="FeS_assembly_P"/>
    <property type="match status" value="1"/>
</dbReference>
<accession>A0A5Q2RIL3</accession>